<accession>A0ABR2AC67</accession>
<dbReference type="Gene3D" id="1.10.8.60">
    <property type="match status" value="1"/>
</dbReference>
<dbReference type="Gene3D" id="1.20.272.10">
    <property type="match status" value="1"/>
</dbReference>
<evidence type="ECO:0000313" key="2">
    <source>
        <dbReference type="Proteomes" id="UP001396334"/>
    </source>
</evidence>
<sequence length="401" mass="45329">MNGSGSCSCSCNEENSKKQHEYTWAEKYQPKALKDFICHREIAQNAAAGDDNHLIIEGLPGIGKRTMALALLRKKFGLDILQTWDEVLVLDLESVLQKGVTVTIEIRVQVSAKHIEVNLCESDMKGYATEVALLLIKETHKALKMQLYLQNNHVYAKAIVFHQAEKISKNAQPQIQSILENWGQLNVIFCCSGVGQLLVLRPNCRVIHLPPPSNKEIVGVLNFIAKQEGIELSQKLAKTMAENSTHCLRQAIRSFEATWLAGYPFKEGQSILSGWEDEISIIAKSIIEEQSPNMLFLVRKKLITLMEHHICRDFVLSNLVSELKKHVPQCKIQVDIEGLCHRHARSKPGEDLHVERQLCYKVELLPGRVTNSPCSIVAIEAEFVARFMSYYKAKRVRSHRA</sequence>
<dbReference type="PANTHER" id="PTHR11669:SF52">
    <property type="entry name" value="OS10G0574500 PROTEIN"/>
    <property type="match status" value="1"/>
</dbReference>
<dbReference type="InterPro" id="IPR027417">
    <property type="entry name" value="P-loop_NTPase"/>
</dbReference>
<keyword evidence="2" id="KW-1185">Reference proteome</keyword>
<dbReference type="Gene3D" id="3.40.50.300">
    <property type="entry name" value="P-loop containing nucleotide triphosphate hydrolases"/>
    <property type="match status" value="1"/>
</dbReference>
<protein>
    <submittedName>
        <fullName evidence="1">Uncharacterized protein</fullName>
    </submittedName>
</protein>
<dbReference type="EMBL" id="JBBPBN010000277">
    <property type="protein sequence ID" value="KAK8490680.1"/>
    <property type="molecule type" value="Genomic_DNA"/>
</dbReference>
<comment type="caution">
    <text evidence="1">The sequence shown here is derived from an EMBL/GenBank/DDBJ whole genome shotgun (WGS) entry which is preliminary data.</text>
</comment>
<gene>
    <name evidence="1" type="ORF">V6N11_031043</name>
</gene>
<name>A0ABR2AC67_9ROSI</name>
<dbReference type="PANTHER" id="PTHR11669">
    <property type="entry name" value="REPLICATION FACTOR C / DNA POLYMERASE III GAMMA-TAU SUBUNIT"/>
    <property type="match status" value="1"/>
</dbReference>
<proteinExistence type="predicted"/>
<evidence type="ECO:0000313" key="1">
    <source>
        <dbReference type="EMBL" id="KAK8490680.1"/>
    </source>
</evidence>
<dbReference type="InterPro" id="IPR050238">
    <property type="entry name" value="DNA_Rep/Repair_Clamp_Loader"/>
</dbReference>
<dbReference type="InterPro" id="IPR008921">
    <property type="entry name" value="DNA_pol3_clamp-load_cplx_C"/>
</dbReference>
<organism evidence="1 2">
    <name type="scientific">Hibiscus sabdariffa</name>
    <name type="common">roselle</name>
    <dbReference type="NCBI Taxonomy" id="183260"/>
    <lineage>
        <taxon>Eukaryota</taxon>
        <taxon>Viridiplantae</taxon>
        <taxon>Streptophyta</taxon>
        <taxon>Embryophyta</taxon>
        <taxon>Tracheophyta</taxon>
        <taxon>Spermatophyta</taxon>
        <taxon>Magnoliopsida</taxon>
        <taxon>eudicotyledons</taxon>
        <taxon>Gunneridae</taxon>
        <taxon>Pentapetalae</taxon>
        <taxon>rosids</taxon>
        <taxon>malvids</taxon>
        <taxon>Malvales</taxon>
        <taxon>Malvaceae</taxon>
        <taxon>Malvoideae</taxon>
        <taxon>Hibiscus</taxon>
    </lineage>
</organism>
<dbReference type="SUPFAM" id="SSF52540">
    <property type="entry name" value="P-loop containing nucleoside triphosphate hydrolases"/>
    <property type="match status" value="1"/>
</dbReference>
<reference evidence="1 2" key="1">
    <citation type="journal article" date="2024" name="G3 (Bethesda)">
        <title>Genome assembly of Hibiscus sabdariffa L. provides insights into metabolisms of medicinal natural products.</title>
        <authorList>
            <person name="Kim T."/>
        </authorList>
    </citation>
    <scope>NUCLEOTIDE SEQUENCE [LARGE SCALE GENOMIC DNA]</scope>
    <source>
        <strain evidence="1">TK-2024</strain>
        <tissue evidence="1">Old leaves</tissue>
    </source>
</reference>
<dbReference type="SUPFAM" id="SSF48019">
    <property type="entry name" value="post-AAA+ oligomerization domain-like"/>
    <property type="match status" value="1"/>
</dbReference>
<dbReference type="Proteomes" id="UP001396334">
    <property type="component" value="Unassembled WGS sequence"/>
</dbReference>